<evidence type="ECO:0000313" key="3">
    <source>
        <dbReference type="Proteomes" id="UP000824469"/>
    </source>
</evidence>
<proteinExistence type="predicted"/>
<name>A0AA38GI04_TAXCH</name>
<dbReference type="OMA" id="CESQRIP"/>
<organism evidence="2 3">
    <name type="scientific">Taxus chinensis</name>
    <name type="common">Chinese yew</name>
    <name type="synonym">Taxus wallichiana var. chinensis</name>
    <dbReference type="NCBI Taxonomy" id="29808"/>
    <lineage>
        <taxon>Eukaryota</taxon>
        <taxon>Viridiplantae</taxon>
        <taxon>Streptophyta</taxon>
        <taxon>Embryophyta</taxon>
        <taxon>Tracheophyta</taxon>
        <taxon>Spermatophyta</taxon>
        <taxon>Pinopsida</taxon>
        <taxon>Pinidae</taxon>
        <taxon>Conifers II</taxon>
        <taxon>Cupressales</taxon>
        <taxon>Taxaceae</taxon>
        <taxon>Taxus</taxon>
    </lineage>
</organism>
<gene>
    <name evidence="2" type="ORF">KI387_016672</name>
</gene>
<dbReference type="EMBL" id="JAHRHJ020000003">
    <property type="protein sequence ID" value="KAH9322033.1"/>
    <property type="molecule type" value="Genomic_DNA"/>
</dbReference>
<dbReference type="PANTHER" id="PTHR47290">
    <property type="entry name" value="RING FINGER PROTEIN"/>
    <property type="match status" value="1"/>
</dbReference>
<feature type="region of interest" description="Disordered" evidence="1">
    <location>
        <begin position="1"/>
        <end position="32"/>
    </location>
</feature>
<dbReference type="Proteomes" id="UP000824469">
    <property type="component" value="Unassembled WGS sequence"/>
</dbReference>
<dbReference type="PANTHER" id="PTHR47290:SF4">
    <property type="entry name" value="RING FINGER PROTEIN"/>
    <property type="match status" value="1"/>
</dbReference>
<evidence type="ECO:0000313" key="2">
    <source>
        <dbReference type="EMBL" id="KAH9322033.1"/>
    </source>
</evidence>
<dbReference type="InterPro" id="IPR044171">
    <property type="entry name" value="LAX2-like"/>
</dbReference>
<feature type="region of interest" description="Disordered" evidence="1">
    <location>
        <begin position="373"/>
        <end position="395"/>
    </location>
</feature>
<keyword evidence="3" id="KW-1185">Reference proteome</keyword>
<accession>A0AA38GI04</accession>
<evidence type="ECO:0000256" key="1">
    <source>
        <dbReference type="SAM" id="MobiDB-lite"/>
    </source>
</evidence>
<comment type="caution">
    <text evidence="2">The sequence shown here is derived from an EMBL/GenBank/DDBJ whole genome shotgun (WGS) entry which is preliminary data.</text>
</comment>
<sequence>MLKVSSGDSEITAERMAEGSSGTTSSSDNNNGCALKLEASPEYLQQGTCSDSGLHKSNVMHGQALYRSERFTSSSSEPVCETDQDWLALRLGCGYGTCQSKHRSTKSHLDIAKDTKATVICWNEKGKDDHGQQLPQMFNAGHTSKLTTLLLPSSTTLQPQQFSLADIANSISAPLQKSNKLSLDKNTSDPRNFSALNLLQPCTMQDQQRSQNIAVFPSTERLNFNSERHRTRVTSWPSQETAQWQGFPEARISASTDLGTSARGMGRSNQGSHRFSKGWESFMSKTIDHPLYQKSDTDACAYSGLQEAGVLKQAISQKMQCRAELNAKYNFTSWSNPEINVEWRLRPSASEIASIEISRPDRTFPLRHQQNANSTVSERNMQQGTSCESQRIPGDSSMDNGNIFMPCTASPTGLWFALQAVNDQNGDRMLPQIPKNYLRIKDTTVTISLLKKYLANKLGLNSESE</sequence>
<reference evidence="2 3" key="1">
    <citation type="journal article" date="2021" name="Nat. Plants">
        <title>The Taxus genome provides insights into paclitaxel biosynthesis.</title>
        <authorList>
            <person name="Xiong X."/>
            <person name="Gou J."/>
            <person name="Liao Q."/>
            <person name="Li Y."/>
            <person name="Zhou Q."/>
            <person name="Bi G."/>
            <person name="Li C."/>
            <person name="Du R."/>
            <person name="Wang X."/>
            <person name="Sun T."/>
            <person name="Guo L."/>
            <person name="Liang H."/>
            <person name="Lu P."/>
            <person name="Wu Y."/>
            <person name="Zhang Z."/>
            <person name="Ro D.K."/>
            <person name="Shang Y."/>
            <person name="Huang S."/>
            <person name="Yan J."/>
        </authorList>
    </citation>
    <scope>NUCLEOTIDE SEQUENCE [LARGE SCALE GENOMIC DNA]</scope>
    <source>
        <strain evidence="2">Ta-2019</strain>
    </source>
</reference>
<protein>
    <submittedName>
        <fullName evidence="2">Uncharacterized protein</fullName>
    </submittedName>
</protein>
<dbReference type="AlphaFoldDB" id="A0AA38GI04"/>
<feature type="non-terminal residue" evidence="2">
    <location>
        <position position="465"/>
    </location>
</feature>
<feature type="compositionally biased region" description="Polar residues" evidence="1">
    <location>
        <begin position="373"/>
        <end position="389"/>
    </location>
</feature>